<reference evidence="1 2" key="1">
    <citation type="submission" date="2012-03" db="EMBL/GenBank/DDBJ databases">
        <authorList>
            <person name="Harkins D.M."/>
            <person name="Madupu R."/>
            <person name="Durkin A.S."/>
            <person name="Torralba M."/>
            <person name="Methe B."/>
            <person name="Sutton G.G."/>
            <person name="Nelson K.E."/>
        </authorList>
    </citation>
    <scope>NUCLEOTIDE SEQUENCE [LARGE SCALE GENOMIC DNA]</scope>
    <source>
        <strain evidence="1 2">CCUG 2042</strain>
    </source>
</reference>
<dbReference type="AlphaFoldDB" id="I3DFV0"/>
<dbReference type="PATRIC" id="fig|1095749.3.peg.695"/>
<gene>
    <name evidence="1" type="ORF">HMPREF1052_1766</name>
</gene>
<dbReference type="EMBL" id="AJSX01000017">
    <property type="protein sequence ID" value="EIJ70593.1"/>
    <property type="molecule type" value="Genomic_DNA"/>
</dbReference>
<protein>
    <submittedName>
        <fullName evidence="1">Uncharacterized protein</fullName>
    </submittedName>
</protein>
<evidence type="ECO:0000313" key="1">
    <source>
        <dbReference type="EMBL" id="EIJ70593.1"/>
    </source>
</evidence>
<sequence>MTADEQAMFAQHVEKLLQEHRNERIFRFEFNHQLYWIKQPEVLHGIWKILKPHPKQAFQNELNLLKELNAKHAPVPTLMLSGDNFFVLKDVGLTINQWVENADLGLEIEEQNQILSDAVHGLTELHRRNLIHGRPALRDIAWEKGQIIFMDFEAQSHSQNLEWKKMRDILIFIHGVCRTKSLSNEQIQYVINTCSVCCEPQLWQQVLNFVEKNRCLYYVLLPFKPIARMDLIAIYRLFENMFPLIKKH</sequence>
<evidence type="ECO:0000313" key="2">
    <source>
        <dbReference type="Proteomes" id="UP000006457"/>
    </source>
</evidence>
<dbReference type="eggNOG" id="COG1718">
    <property type="taxonomic scope" value="Bacteria"/>
</dbReference>
<dbReference type="RefSeq" id="WP_005759685.1">
    <property type="nucleotide sequence ID" value="NZ_AJSX01000017.1"/>
</dbReference>
<keyword evidence="2" id="KW-1185">Reference proteome</keyword>
<dbReference type="InterPro" id="IPR011009">
    <property type="entry name" value="Kinase-like_dom_sf"/>
</dbReference>
<dbReference type="SUPFAM" id="SSF56112">
    <property type="entry name" value="Protein kinase-like (PK-like)"/>
    <property type="match status" value="1"/>
</dbReference>
<name>I3DFV0_9PAST</name>
<organism evidence="1 2">
    <name type="scientific">Pasteurella bettyae CCUG 2042</name>
    <dbReference type="NCBI Taxonomy" id="1095749"/>
    <lineage>
        <taxon>Bacteria</taxon>
        <taxon>Pseudomonadati</taxon>
        <taxon>Pseudomonadota</taxon>
        <taxon>Gammaproteobacteria</taxon>
        <taxon>Pasteurellales</taxon>
        <taxon>Pasteurellaceae</taxon>
        <taxon>Pasteurella</taxon>
    </lineage>
</organism>
<accession>I3DFV0</accession>
<comment type="caution">
    <text evidence="1">The sequence shown here is derived from an EMBL/GenBank/DDBJ whole genome shotgun (WGS) entry which is preliminary data.</text>
</comment>
<dbReference type="OrthoDB" id="5564772at2"/>
<proteinExistence type="predicted"/>
<dbReference type="Proteomes" id="UP000006457">
    <property type="component" value="Unassembled WGS sequence"/>
</dbReference>